<dbReference type="RefSeq" id="WP_345201235.1">
    <property type="nucleotide sequence ID" value="NZ_BAABHX010000002.1"/>
</dbReference>
<dbReference type="Pfam" id="PF07610">
    <property type="entry name" value="DUF1573"/>
    <property type="match status" value="1"/>
</dbReference>
<organism evidence="1 2">
    <name type="scientific">Chryseobacterium ginsengisoli</name>
    <dbReference type="NCBI Taxonomy" id="363853"/>
    <lineage>
        <taxon>Bacteria</taxon>
        <taxon>Pseudomonadati</taxon>
        <taxon>Bacteroidota</taxon>
        <taxon>Flavobacteriia</taxon>
        <taxon>Flavobacteriales</taxon>
        <taxon>Weeksellaceae</taxon>
        <taxon>Chryseobacterium group</taxon>
        <taxon>Chryseobacterium</taxon>
    </lineage>
</organism>
<dbReference type="InterPro" id="IPR011467">
    <property type="entry name" value="DUF1573"/>
</dbReference>
<dbReference type="PROSITE" id="PS51257">
    <property type="entry name" value="PROKAR_LIPOPROTEIN"/>
    <property type="match status" value="1"/>
</dbReference>
<keyword evidence="2" id="KW-1185">Reference proteome</keyword>
<evidence type="ECO:0000313" key="1">
    <source>
        <dbReference type="EMBL" id="GAA5088842.1"/>
    </source>
</evidence>
<protein>
    <recommendedName>
        <fullName evidence="3">DUF1573 domain-containing protein</fullName>
    </recommendedName>
</protein>
<dbReference type="Gene3D" id="2.60.40.10">
    <property type="entry name" value="Immunoglobulins"/>
    <property type="match status" value="1"/>
</dbReference>
<gene>
    <name evidence="1" type="ORF">GCM10023210_12900</name>
</gene>
<proteinExistence type="predicted"/>
<accession>A0ABP9M3Y5</accession>
<comment type="caution">
    <text evidence="1">The sequence shown here is derived from an EMBL/GenBank/DDBJ whole genome shotgun (WGS) entry which is preliminary data.</text>
</comment>
<dbReference type="InterPro" id="IPR013783">
    <property type="entry name" value="Ig-like_fold"/>
</dbReference>
<evidence type="ECO:0008006" key="3">
    <source>
        <dbReference type="Google" id="ProtNLM"/>
    </source>
</evidence>
<sequence>MKNYIYVIFIFFLSCKEEKIVKSTNNFNLKNSDEIYKKISKIPDNQLTKIEIPEFIDLDTIEGNSKLVSITIKNKGHHNLTSFVVKPPCSCNEVSKYDSLMLPNTSQTFTVNMKFDKIGDFYQGITLYGSFYPYIKKVYVEGYRRR</sequence>
<reference evidence="2" key="1">
    <citation type="journal article" date="2019" name="Int. J. Syst. Evol. Microbiol.">
        <title>The Global Catalogue of Microorganisms (GCM) 10K type strain sequencing project: providing services to taxonomists for standard genome sequencing and annotation.</title>
        <authorList>
            <consortium name="The Broad Institute Genomics Platform"/>
            <consortium name="The Broad Institute Genome Sequencing Center for Infectious Disease"/>
            <person name="Wu L."/>
            <person name="Ma J."/>
        </authorList>
    </citation>
    <scope>NUCLEOTIDE SEQUENCE [LARGE SCALE GENOMIC DNA]</scope>
    <source>
        <strain evidence="2">JCM 18019</strain>
    </source>
</reference>
<dbReference type="EMBL" id="BAABHX010000002">
    <property type="protein sequence ID" value="GAA5088842.1"/>
    <property type="molecule type" value="Genomic_DNA"/>
</dbReference>
<dbReference type="Proteomes" id="UP001500353">
    <property type="component" value="Unassembled WGS sequence"/>
</dbReference>
<name>A0ABP9M3Y5_9FLAO</name>
<evidence type="ECO:0000313" key="2">
    <source>
        <dbReference type="Proteomes" id="UP001500353"/>
    </source>
</evidence>